<evidence type="ECO:0000256" key="1">
    <source>
        <dbReference type="SAM" id="MobiDB-lite"/>
    </source>
</evidence>
<evidence type="ECO:0000313" key="3">
    <source>
        <dbReference type="Proteomes" id="UP000265520"/>
    </source>
</evidence>
<organism evidence="2 3">
    <name type="scientific">Trifolium medium</name>
    <dbReference type="NCBI Taxonomy" id="97028"/>
    <lineage>
        <taxon>Eukaryota</taxon>
        <taxon>Viridiplantae</taxon>
        <taxon>Streptophyta</taxon>
        <taxon>Embryophyta</taxon>
        <taxon>Tracheophyta</taxon>
        <taxon>Spermatophyta</taxon>
        <taxon>Magnoliopsida</taxon>
        <taxon>eudicotyledons</taxon>
        <taxon>Gunneridae</taxon>
        <taxon>Pentapetalae</taxon>
        <taxon>rosids</taxon>
        <taxon>fabids</taxon>
        <taxon>Fabales</taxon>
        <taxon>Fabaceae</taxon>
        <taxon>Papilionoideae</taxon>
        <taxon>50 kb inversion clade</taxon>
        <taxon>NPAAA clade</taxon>
        <taxon>Hologalegina</taxon>
        <taxon>IRL clade</taxon>
        <taxon>Trifolieae</taxon>
        <taxon>Trifolium</taxon>
    </lineage>
</organism>
<protein>
    <submittedName>
        <fullName evidence="2">Uncharacterized protein</fullName>
    </submittedName>
</protein>
<name>A0A392T6I7_9FABA</name>
<dbReference type="Proteomes" id="UP000265520">
    <property type="component" value="Unassembled WGS sequence"/>
</dbReference>
<accession>A0A392T6I7</accession>
<feature type="compositionally biased region" description="Basic and acidic residues" evidence="1">
    <location>
        <begin position="34"/>
        <end position="51"/>
    </location>
</feature>
<reference evidence="2 3" key="1">
    <citation type="journal article" date="2018" name="Front. Plant Sci.">
        <title>Red Clover (Trifolium pratense) and Zigzag Clover (T. medium) - A Picture of Genomic Similarities and Differences.</title>
        <authorList>
            <person name="Dluhosova J."/>
            <person name="Istvanek J."/>
            <person name="Nedelnik J."/>
            <person name="Repkova J."/>
        </authorList>
    </citation>
    <scope>NUCLEOTIDE SEQUENCE [LARGE SCALE GENOMIC DNA]</scope>
    <source>
        <strain evidence="3">cv. 10/8</strain>
        <tissue evidence="2">Leaf</tissue>
    </source>
</reference>
<feature type="non-terminal residue" evidence="2">
    <location>
        <position position="1"/>
    </location>
</feature>
<dbReference type="AlphaFoldDB" id="A0A392T6I7"/>
<proteinExistence type="predicted"/>
<sequence length="70" mass="7695">AEPDRPAGLPVFTGSAPVFPIFSRFPCTAVLHPDRTGHRSDSLFDRSDRPVRFGSDNLDPAPNKLEGKFN</sequence>
<evidence type="ECO:0000313" key="2">
    <source>
        <dbReference type="EMBL" id="MCI56639.1"/>
    </source>
</evidence>
<comment type="caution">
    <text evidence="2">The sequence shown here is derived from an EMBL/GenBank/DDBJ whole genome shotgun (WGS) entry which is preliminary data.</text>
</comment>
<dbReference type="EMBL" id="LXQA010515619">
    <property type="protein sequence ID" value="MCI56639.1"/>
    <property type="molecule type" value="Genomic_DNA"/>
</dbReference>
<keyword evidence="3" id="KW-1185">Reference proteome</keyword>
<feature type="region of interest" description="Disordered" evidence="1">
    <location>
        <begin position="34"/>
        <end position="70"/>
    </location>
</feature>